<dbReference type="EMBL" id="CP034752">
    <property type="protein sequence ID" value="QBH96360.1"/>
    <property type="molecule type" value="Genomic_DNA"/>
</dbReference>
<feature type="signal peptide" evidence="2">
    <location>
        <begin position="1"/>
        <end position="25"/>
    </location>
</feature>
<name>A0A411WJL6_9GAMM</name>
<dbReference type="InterPro" id="IPR009468">
    <property type="entry name" value="DUF1090"/>
</dbReference>
<feature type="coiled-coil region" evidence="1">
    <location>
        <begin position="73"/>
        <end position="140"/>
    </location>
</feature>
<organism evidence="3 4">
    <name type="scientific">Limnobaculum zhutongyuii</name>
    <dbReference type="NCBI Taxonomy" id="2498113"/>
    <lineage>
        <taxon>Bacteria</taxon>
        <taxon>Pseudomonadati</taxon>
        <taxon>Pseudomonadota</taxon>
        <taxon>Gammaproteobacteria</taxon>
        <taxon>Enterobacterales</taxon>
        <taxon>Budviciaceae</taxon>
        <taxon>Limnobaculum</taxon>
    </lineage>
</organism>
<evidence type="ECO:0000256" key="2">
    <source>
        <dbReference type="SAM" id="SignalP"/>
    </source>
</evidence>
<dbReference type="RefSeq" id="WP_130591308.1">
    <property type="nucleotide sequence ID" value="NZ_CP034752.1"/>
</dbReference>
<evidence type="ECO:0000313" key="4">
    <source>
        <dbReference type="Proteomes" id="UP000293154"/>
    </source>
</evidence>
<proteinExistence type="predicted"/>
<keyword evidence="4" id="KW-1185">Reference proteome</keyword>
<sequence length="146" mass="15932">MKKIKLLVLPLTLTLGVGFASMASAAGNDCNAKRVTIENQITIAQQHGNTHELAGLQKALSELNAHCTNSGLVEKAQKKVSKLEKKIREKQADVQELQADLTEAQSRGKTDKIAKYERKIAEKNADIKDITNELNLVQAELAALKS</sequence>
<keyword evidence="1" id="KW-0175">Coiled coil</keyword>
<feature type="chain" id="PRO_5019228013" evidence="2">
    <location>
        <begin position="26"/>
        <end position="146"/>
    </location>
</feature>
<accession>A0A411WJL6</accession>
<dbReference type="Pfam" id="PF06476">
    <property type="entry name" value="DUF1090"/>
    <property type="match status" value="1"/>
</dbReference>
<dbReference type="Gene3D" id="1.20.58.90">
    <property type="match status" value="1"/>
</dbReference>
<gene>
    <name evidence="3" type="ORF">EKN56_08090</name>
</gene>
<keyword evidence="2" id="KW-0732">Signal</keyword>
<dbReference type="KEGG" id="prag:EKN56_08090"/>
<reference evidence="3 4" key="1">
    <citation type="submission" date="2019-03" db="EMBL/GenBank/DDBJ databases">
        <title>Pragia sp. nov. isolated from the gut tract of Carduelis flavirostris.</title>
        <authorList>
            <person name="Ge Y."/>
        </authorList>
    </citation>
    <scope>NUCLEOTIDE SEQUENCE [LARGE SCALE GENOMIC DNA]</scope>
    <source>
        <strain evidence="3 4">CF-458</strain>
    </source>
</reference>
<evidence type="ECO:0000313" key="3">
    <source>
        <dbReference type="EMBL" id="QBH96360.1"/>
    </source>
</evidence>
<dbReference type="AlphaFoldDB" id="A0A411WJL6"/>
<evidence type="ECO:0000256" key="1">
    <source>
        <dbReference type="SAM" id="Coils"/>
    </source>
</evidence>
<dbReference type="OrthoDB" id="8689941at2"/>
<protein>
    <submittedName>
        <fullName evidence="3">DUF1090 domain-containing protein</fullName>
    </submittedName>
</protein>
<dbReference type="Proteomes" id="UP000293154">
    <property type="component" value="Chromosome"/>
</dbReference>